<dbReference type="InterPro" id="IPR036871">
    <property type="entry name" value="PX_dom_sf"/>
</dbReference>
<proteinExistence type="inferred from homology"/>
<dbReference type="FunFam" id="3.30.870.10:FF:000011">
    <property type="entry name" value="Phospholipase"/>
    <property type="match status" value="1"/>
</dbReference>
<comment type="similarity">
    <text evidence="2">Belongs to the phospholipase D family.</text>
</comment>
<evidence type="ECO:0000313" key="13">
    <source>
        <dbReference type="EMBL" id="RPB21287.1"/>
    </source>
</evidence>
<feature type="compositionally biased region" description="Polar residues" evidence="11">
    <location>
        <begin position="88"/>
        <end position="106"/>
    </location>
</feature>
<dbReference type="GO" id="GO:0009395">
    <property type="term" value="P:phospholipid catabolic process"/>
    <property type="evidence" value="ECO:0007669"/>
    <property type="project" value="TreeGrafter"/>
</dbReference>
<dbReference type="PANTHER" id="PTHR18896">
    <property type="entry name" value="PHOSPHOLIPASE D"/>
    <property type="match status" value="1"/>
</dbReference>
<feature type="region of interest" description="Disordered" evidence="11">
    <location>
        <begin position="1007"/>
        <end position="1031"/>
    </location>
</feature>
<keyword evidence="7" id="KW-0443">Lipid metabolism</keyword>
<dbReference type="InterPro" id="IPR001683">
    <property type="entry name" value="PX_dom"/>
</dbReference>
<dbReference type="GO" id="GO:0035091">
    <property type="term" value="F:phosphatidylinositol binding"/>
    <property type="evidence" value="ECO:0007669"/>
    <property type="project" value="InterPro"/>
</dbReference>
<evidence type="ECO:0000256" key="10">
    <source>
        <dbReference type="ARBA" id="ARBA00079280"/>
    </source>
</evidence>
<evidence type="ECO:0000256" key="7">
    <source>
        <dbReference type="ARBA" id="ARBA00023098"/>
    </source>
</evidence>
<evidence type="ECO:0000256" key="2">
    <source>
        <dbReference type="ARBA" id="ARBA00008664"/>
    </source>
</evidence>
<feature type="region of interest" description="Disordered" evidence="11">
    <location>
        <begin position="276"/>
        <end position="368"/>
    </location>
</feature>
<dbReference type="InterPro" id="IPR001736">
    <property type="entry name" value="PLipase_D/transphosphatidylase"/>
</dbReference>
<dbReference type="OrthoDB" id="14911at2759"/>
<feature type="compositionally biased region" description="Basic and acidic residues" evidence="11">
    <location>
        <begin position="1458"/>
        <end position="1497"/>
    </location>
</feature>
<dbReference type="PROSITE" id="PS50035">
    <property type="entry name" value="PLD"/>
    <property type="match status" value="2"/>
</dbReference>
<dbReference type="CDD" id="cd09141">
    <property type="entry name" value="PLDc_vPLD1_2_yPLD_like_2"/>
    <property type="match status" value="1"/>
</dbReference>
<feature type="compositionally biased region" description="Polar residues" evidence="11">
    <location>
        <begin position="154"/>
        <end position="164"/>
    </location>
</feature>
<feature type="compositionally biased region" description="Polar residues" evidence="11">
    <location>
        <begin position="1890"/>
        <end position="1905"/>
    </location>
</feature>
<feature type="compositionally biased region" description="Polar residues" evidence="11">
    <location>
        <begin position="1532"/>
        <end position="1551"/>
    </location>
</feature>
<dbReference type="InterPro" id="IPR015679">
    <property type="entry name" value="PLipase_D_fam"/>
</dbReference>
<evidence type="ECO:0000256" key="11">
    <source>
        <dbReference type="SAM" id="MobiDB-lite"/>
    </source>
</evidence>
<dbReference type="PANTHER" id="PTHR18896:SF76">
    <property type="entry name" value="PHOSPHOLIPASE"/>
    <property type="match status" value="1"/>
</dbReference>
<dbReference type="GO" id="GO:0004630">
    <property type="term" value="F:phospholipase D activity"/>
    <property type="evidence" value="ECO:0007669"/>
    <property type="project" value="UniProtKB-EC"/>
</dbReference>
<feature type="compositionally biased region" description="Basic and acidic residues" evidence="11">
    <location>
        <begin position="1428"/>
        <end position="1443"/>
    </location>
</feature>
<feature type="domain" description="PLD phosphodiesterase" evidence="12">
    <location>
        <begin position="1275"/>
        <end position="1302"/>
    </location>
</feature>
<feature type="region of interest" description="Disordered" evidence="11">
    <location>
        <begin position="1387"/>
        <end position="1632"/>
    </location>
</feature>
<dbReference type="InterPro" id="IPR025202">
    <property type="entry name" value="PLD-like_dom"/>
</dbReference>
<evidence type="ECO:0000256" key="8">
    <source>
        <dbReference type="ARBA" id="ARBA00042228"/>
    </source>
</evidence>
<organism evidence="13 14">
    <name type="scientific">Terfezia boudieri ATCC MYA-4762</name>
    <dbReference type="NCBI Taxonomy" id="1051890"/>
    <lineage>
        <taxon>Eukaryota</taxon>
        <taxon>Fungi</taxon>
        <taxon>Dikarya</taxon>
        <taxon>Ascomycota</taxon>
        <taxon>Pezizomycotina</taxon>
        <taxon>Pezizomycetes</taxon>
        <taxon>Pezizales</taxon>
        <taxon>Pezizaceae</taxon>
        <taxon>Terfezia</taxon>
    </lineage>
</organism>
<dbReference type="Gene3D" id="3.30.1520.10">
    <property type="entry name" value="Phox-like domain"/>
    <property type="match status" value="1"/>
</dbReference>
<dbReference type="SUPFAM" id="SSF56024">
    <property type="entry name" value="Phospholipase D/nuclease"/>
    <property type="match status" value="2"/>
</dbReference>
<dbReference type="SMART" id="SM00312">
    <property type="entry name" value="PX"/>
    <property type="match status" value="1"/>
</dbReference>
<evidence type="ECO:0000256" key="3">
    <source>
        <dbReference type="ARBA" id="ARBA00012027"/>
    </source>
</evidence>
<evidence type="ECO:0000256" key="6">
    <source>
        <dbReference type="ARBA" id="ARBA00022963"/>
    </source>
</evidence>
<dbReference type="EMBL" id="ML121561">
    <property type="protein sequence ID" value="RPB21287.1"/>
    <property type="molecule type" value="Genomic_DNA"/>
</dbReference>
<dbReference type="InParanoid" id="A0A3N4LEG8"/>
<dbReference type="CDD" id="cd06093">
    <property type="entry name" value="PX_domain"/>
    <property type="match status" value="1"/>
</dbReference>
<protein>
    <recommendedName>
        <fullName evidence="9">Phospholipase D1</fullName>
        <ecNumber evidence="3">3.1.4.4</ecNumber>
    </recommendedName>
    <alternativeName>
        <fullName evidence="8">Choline phosphatase 1</fullName>
    </alternativeName>
    <alternativeName>
        <fullName evidence="10">Phosphatidylcholine-hydrolyzing phospholipase D1</fullName>
    </alternativeName>
</protein>
<dbReference type="FunCoup" id="A0A3N4LEG8">
    <property type="interactions" value="124"/>
</dbReference>
<evidence type="ECO:0000256" key="1">
    <source>
        <dbReference type="ARBA" id="ARBA00000798"/>
    </source>
</evidence>
<name>A0A3N4LEG8_9PEZI</name>
<keyword evidence="6" id="KW-0442">Lipid degradation</keyword>
<feature type="compositionally biased region" description="Acidic residues" evidence="11">
    <location>
        <begin position="45"/>
        <end position="60"/>
    </location>
</feature>
<feature type="compositionally biased region" description="Low complexity" evidence="11">
    <location>
        <begin position="189"/>
        <end position="206"/>
    </location>
</feature>
<keyword evidence="4" id="KW-0677">Repeat</keyword>
<dbReference type="Pfam" id="PF00614">
    <property type="entry name" value="PLDc"/>
    <property type="match status" value="1"/>
</dbReference>
<feature type="compositionally biased region" description="Basic and acidic residues" evidence="11">
    <location>
        <begin position="26"/>
        <end position="44"/>
    </location>
</feature>
<evidence type="ECO:0000259" key="12">
    <source>
        <dbReference type="PROSITE" id="PS50035"/>
    </source>
</evidence>
<feature type="compositionally biased region" description="Basic and acidic residues" evidence="11">
    <location>
        <begin position="1007"/>
        <end position="1021"/>
    </location>
</feature>
<dbReference type="Proteomes" id="UP000267821">
    <property type="component" value="Unassembled WGS sequence"/>
</dbReference>
<dbReference type="Pfam" id="PF13091">
    <property type="entry name" value="PLDc_2"/>
    <property type="match status" value="1"/>
</dbReference>
<feature type="region of interest" description="Disordered" evidence="11">
    <location>
        <begin position="544"/>
        <end position="626"/>
    </location>
</feature>
<feature type="compositionally biased region" description="Acidic residues" evidence="11">
    <location>
        <begin position="552"/>
        <end position="561"/>
    </location>
</feature>
<feature type="domain" description="PLD phosphodiesterase" evidence="12">
    <location>
        <begin position="971"/>
        <end position="998"/>
    </location>
</feature>
<evidence type="ECO:0000313" key="14">
    <source>
        <dbReference type="Proteomes" id="UP000267821"/>
    </source>
</evidence>
<sequence>MAGLLSYLPDDIVTAPQKKIGGIQVGHKESIKDNRRVSKYAHVDSEDDIDPEAGEEEDETMTPMELPDGNKPLDPKAIRTYSSPPPLSTASQSSNTLKPQDQQQYVAYSPQFAPVELSKRKSGSSLRLRGPEELPQLHDGNAVEGPDADGKAEISSNTATGSENSHMHIQFKEGPNLTLGSGEPIIHRPQLTQLGPLQPPSLLSSTFVGEGSDGERYSSSEPAASARHSGNFGNRHSSIIGAGNYGESLEYDTGEETETPTIGRRGFFSKLKALGHTAAHGRNPSGWTVDTLDDSMRTPQVGTAGYESEDERVGGRRSFSSGQERETRTAPTTPKSGVRRRSTMTDIPEEGLERRRPSSSHAKIGGTLPRRFPGLDYFRYHAEVGDPQATGEGSNAYLKWQKLKDSLKAMGRSKKEESKGDREKSAELVAELTAGTPAVAMLASMFQRDEHGNKRIPVLLEQLKVRIVDSRPPGKGASRYHAIFRIELEYGSGLTRMTWTIHREFRDFVNLHSRYKLADISNTTFSGRGEHKLPKFPRTTIPYLRGVRGLGSDDDDDEQSAAEDVKSPDTPGGGGLFTPSTPNPNDIEEAQQQLVGSSASAPMPLAPRTSRVPFLGGRKPQTPGTPTMDAAEGMPGFAAGIAAAGIGTLAGAIGGGGGALAPLTSRRDTFAIRQRQKLEEYLQGLIRIMIFRPDSNRLCKFLELSALGVRLAAENSYHGKEGYLIIRSAKGSDFRKGWTPAAVAQRHRPKWFLVRHSYIVCVDSPEEMNIYDVFLVDHNFEVDAKKFLRKKSIDPSASTGSNAPHAQHHSLTIKNTERTIKLLAKHERQLQQFYESITYMKEKTVWAKHNRLGSFAPVRKNVFAQWLVDGRDYMWNVSRAISMAKDVIYIHDWWLSPELYLRRPAAVSQKWRLDRLLQKKAQEGVKIFVIVYRNIGAAIPIDSSYTKYSLLDLHPNVFVQRSPNQIRQNTFFWAHHEKILVVDHVVAFVGGIDLCFGRWDTPQHSLRDDRPTGFDDSRGDPDNFQLWPGKDYSNPRVQDFYDLDKPYEEMYDRSKVPRMGWHDISMQLVGQPARDLTRHFVQRWNYLLRQRKPSRPTPVLLPPPDFTEEELQSLGIEGTCEIQILRSSCAWSMGTPYVVEHSIMNAYLKAIETSDHFVYIENQFFITSCEWEGTKIENSIGDALVERIIRAHKNDEDWRAIILIPLMPGFQNSVDSQDGTSIRLIMQCQYRSISRGDSSIFGKLKAQGIEPEDFIQFYGLRNWGKIGPEDALVTEQLYIHAKCMVVDDRIAIIGSANINERSMLGNRDSEVAAIVRDTDTIMSTMAGRPYRVGKFPHSLRLRLMREHLGIDVDEIMSEERRQEVEAWEREMNQWSAEVESHVDGSINHGVPGAQGSVDDYMPGPDGEASGNHTPKASMFASSSAKPEAVQRSEGLRSFNHDVDWEQENSPFTKSHKKISNDARISENPKHKEDVEGKGADRMNAKEEEKKKNKENKGKFSLRGLRIADGDKKGKSKAAGFTRNSLPPWETRSLASTSNSNGVASPPSTSQGRQGGRPRADTATTTASSASRATDTNSERSGYDGLPPQPGSGRKSSQDFGLPLPSQLPPLPRTNDFDIGGPPLHRPSTSSATREGILPDMVIPHVDADLFIDPLNDAFYLDVWHACAMNNTKIFRDVFRCMPDNEVKTWKEYKEYAAYQERFSQSQTGDKCKMRRQQEGPGKNGPPGTSASNSGGHGMFNSIGETLNEKLHHSLPGEGPDGEVPPNTGGGAPNGQYSTNSWGSLNSREKGGDHFSFVENPGSPNSQESLSVTHLPPASRGNDTRSPASRGNDAPYRSDTLRTTNTTTDHAWPPASRRNDIPYRSDTLRTTNTAADHTRPPASRGNDGRPFSSSTQTTVAPSNLDTSGGGLGLQPSVRRRRRNTKSSRREFHASDDMLDKETSVMMLERVQGHLVVWPYDWLIKAEDAGNWLYSIDQLAPIEIYN</sequence>
<dbReference type="Gene3D" id="3.30.870.10">
    <property type="entry name" value="Endonuclease Chain A"/>
    <property type="match status" value="2"/>
</dbReference>
<evidence type="ECO:0000256" key="5">
    <source>
        <dbReference type="ARBA" id="ARBA00022801"/>
    </source>
</evidence>
<feature type="compositionally biased region" description="Acidic residues" evidence="11">
    <location>
        <begin position="249"/>
        <end position="258"/>
    </location>
</feature>
<evidence type="ECO:0000256" key="9">
    <source>
        <dbReference type="ARBA" id="ARBA00074658"/>
    </source>
</evidence>
<dbReference type="SMART" id="SM00155">
    <property type="entry name" value="PLDc"/>
    <property type="match status" value="2"/>
</dbReference>
<feature type="region of interest" description="Disordered" evidence="11">
    <location>
        <begin position="19"/>
        <end position="263"/>
    </location>
</feature>
<evidence type="ECO:0000256" key="4">
    <source>
        <dbReference type="ARBA" id="ARBA00022737"/>
    </source>
</evidence>
<comment type="catalytic activity">
    <reaction evidence="1">
        <text>a 1,2-diacyl-sn-glycero-3-phosphocholine + H2O = a 1,2-diacyl-sn-glycero-3-phosphate + choline + H(+)</text>
        <dbReference type="Rhea" id="RHEA:14445"/>
        <dbReference type="ChEBI" id="CHEBI:15354"/>
        <dbReference type="ChEBI" id="CHEBI:15377"/>
        <dbReference type="ChEBI" id="CHEBI:15378"/>
        <dbReference type="ChEBI" id="CHEBI:57643"/>
        <dbReference type="ChEBI" id="CHEBI:58608"/>
        <dbReference type="EC" id="3.1.4.4"/>
    </reaction>
</comment>
<dbReference type="EC" id="3.1.4.4" evidence="3"/>
<feature type="compositionally biased region" description="Low complexity" evidence="11">
    <location>
        <begin position="1560"/>
        <end position="1575"/>
    </location>
</feature>
<reference evidence="13 14" key="1">
    <citation type="journal article" date="2018" name="Nat. Ecol. Evol.">
        <title>Pezizomycetes genomes reveal the molecular basis of ectomycorrhizal truffle lifestyle.</title>
        <authorList>
            <person name="Murat C."/>
            <person name="Payen T."/>
            <person name="Noel B."/>
            <person name="Kuo A."/>
            <person name="Morin E."/>
            <person name="Chen J."/>
            <person name="Kohler A."/>
            <person name="Krizsan K."/>
            <person name="Balestrini R."/>
            <person name="Da Silva C."/>
            <person name="Montanini B."/>
            <person name="Hainaut M."/>
            <person name="Levati E."/>
            <person name="Barry K.W."/>
            <person name="Belfiori B."/>
            <person name="Cichocki N."/>
            <person name="Clum A."/>
            <person name="Dockter R.B."/>
            <person name="Fauchery L."/>
            <person name="Guy J."/>
            <person name="Iotti M."/>
            <person name="Le Tacon F."/>
            <person name="Lindquist E.A."/>
            <person name="Lipzen A."/>
            <person name="Malagnac F."/>
            <person name="Mello A."/>
            <person name="Molinier V."/>
            <person name="Miyauchi S."/>
            <person name="Poulain J."/>
            <person name="Riccioni C."/>
            <person name="Rubini A."/>
            <person name="Sitrit Y."/>
            <person name="Splivallo R."/>
            <person name="Traeger S."/>
            <person name="Wang M."/>
            <person name="Zifcakova L."/>
            <person name="Wipf D."/>
            <person name="Zambonelli A."/>
            <person name="Paolocci F."/>
            <person name="Nowrousian M."/>
            <person name="Ottonello S."/>
            <person name="Baldrian P."/>
            <person name="Spatafora J.W."/>
            <person name="Henrissat B."/>
            <person name="Nagy L.G."/>
            <person name="Aury J.M."/>
            <person name="Wincker P."/>
            <person name="Grigoriev I.V."/>
            <person name="Bonfante P."/>
            <person name="Martin F.M."/>
        </authorList>
    </citation>
    <scope>NUCLEOTIDE SEQUENCE [LARGE SCALE GENOMIC DNA]</scope>
    <source>
        <strain evidence="13 14">ATCC MYA-4762</strain>
    </source>
</reference>
<feature type="compositionally biased region" description="Basic and acidic residues" evidence="11">
    <location>
        <begin position="1856"/>
        <end position="1866"/>
    </location>
</feature>
<accession>A0A3N4LEG8</accession>
<dbReference type="CDD" id="cd01254">
    <property type="entry name" value="PH_PLD"/>
    <property type="match status" value="1"/>
</dbReference>
<feature type="compositionally biased region" description="Polar residues" evidence="11">
    <location>
        <begin position="1410"/>
        <end position="1424"/>
    </location>
</feature>
<feature type="compositionally biased region" description="Polar residues" evidence="11">
    <location>
        <begin position="578"/>
        <end position="600"/>
    </location>
</feature>
<gene>
    <name evidence="13" type="ORF">L211DRAFT_448067</name>
</gene>
<feature type="region of interest" description="Disordered" evidence="11">
    <location>
        <begin position="1703"/>
        <end position="1934"/>
    </location>
</feature>
<keyword evidence="14" id="KW-1185">Reference proteome</keyword>
<dbReference type="STRING" id="1051890.A0A3N4LEG8"/>
<dbReference type="CDD" id="cd09138">
    <property type="entry name" value="PLDc_vPLD1_2_yPLD_like_1"/>
    <property type="match status" value="1"/>
</dbReference>
<feature type="compositionally biased region" description="Polar residues" evidence="11">
    <location>
        <begin position="1801"/>
        <end position="1811"/>
    </location>
</feature>
<feature type="compositionally biased region" description="Basic residues" evidence="11">
    <location>
        <begin position="1916"/>
        <end position="1925"/>
    </location>
</feature>
<keyword evidence="5" id="KW-0378">Hydrolase</keyword>
<feature type="compositionally biased region" description="Polar residues" evidence="11">
    <location>
        <begin position="1774"/>
        <end position="1785"/>
    </location>
</feature>